<name>A0AAV5VLV2_9BILA</name>
<dbReference type="AlphaFoldDB" id="A0AAV5VLV2"/>
<proteinExistence type="predicted"/>
<keyword evidence="2" id="KW-1185">Reference proteome</keyword>
<reference evidence="1" key="1">
    <citation type="submission" date="2023-10" db="EMBL/GenBank/DDBJ databases">
        <title>Genome assembly of Pristionchus species.</title>
        <authorList>
            <person name="Yoshida K."/>
            <person name="Sommer R.J."/>
        </authorList>
    </citation>
    <scope>NUCLEOTIDE SEQUENCE</scope>
    <source>
        <strain evidence="1">RS5133</strain>
    </source>
</reference>
<protein>
    <submittedName>
        <fullName evidence="1">Uncharacterized protein</fullName>
    </submittedName>
</protein>
<accession>A0AAV5VLV2</accession>
<feature type="non-terminal residue" evidence="1">
    <location>
        <position position="105"/>
    </location>
</feature>
<evidence type="ECO:0000313" key="1">
    <source>
        <dbReference type="EMBL" id="GMT19645.1"/>
    </source>
</evidence>
<organism evidence="1 2">
    <name type="scientific">Pristionchus fissidentatus</name>
    <dbReference type="NCBI Taxonomy" id="1538716"/>
    <lineage>
        <taxon>Eukaryota</taxon>
        <taxon>Metazoa</taxon>
        <taxon>Ecdysozoa</taxon>
        <taxon>Nematoda</taxon>
        <taxon>Chromadorea</taxon>
        <taxon>Rhabditida</taxon>
        <taxon>Rhabditina</taxon>
        <taxon>Diplogasteromorpha</taxon>
        <taxon>Diplogasteroidea</taxon>
        <taxon>Neodiplogasteridae</taxon>
        <taxon>Pristionchus</taxon>
    </lineage>
</organism>
<comment type="caution">
    <text evidence="1">The sequence shown here is derived from an EMBL/GenBank/DDBJ whole genome shotgun (WGS) entry which is preliminary data.</text>
</comment>
<sequence length="105" mass="11884">MAATLSAVDRIEDWRRKASNYSSTDRLGNLISRSLEVLKCLARDTMSMPDLEYAMESLELERTLTLKHDKRSSTDDLRSLVFGIIESIGVAVDSMTTNNRIKTKE</sequence>
<evidence type="ECO:0000313" key="2">
    <source>
        <dbReference type="Proteomes" id="UP001432322"/>
    </source>
</evidence>
<dbReference type="EMBL" id="BTSY01000003">
    <property type="protein sequence ID" value="GMT19645.1"/>
    <property type="molecule type" value="Genomic_DNA"/>
</dbReference>
<gene>
    <name evidence="1" type="ORF">PFISCL1PPCAC_10942</name>
</gene>
<dbReference type="Proteomes" id="UP001432322">
    <property type="component" value="Unassembled WGS sequence"/>
</dbReference>